<gene>
    <name evidence="1" type="ORF">BP422_12960</name>
</gene>
<dbReference type="AlphaFoldDB" id="A0A220MH28"/>
<evidence type="ECO:0000313" key="1">
    <source>
        <dbReference type="EMBL" id="ASJ54386.1"/>
    </source>
</evidence>
<dbReference type="RefSeq" id="WP_167385088.1">
    <property type="nucleotide sequence ID" value="NZ_CP018145.1"/>
</dbReference>
<evidence type="ECO:0000313" key="2">
    <source>
        <dbReference type="Proteomes" id="UP000197781"/>
    </source>
</evidence>
<dbReference type="Proteomes" id="UP000197781">
    <property type="component" value="Chromosome"/>
</dbReference>
<name>A0A220MH28_9BACL</name>
<sequence length="71" mass="8071">MQKSESKETTELCNHAFSLMVDRAKSGDNEALIRVLEEMQSEIDSLAGFLKLPKEEGIQEITTRFIEKIRG</sequence>
<dbReference type="EMBL" id="CP018145">
    <property type="protein sequence ID" value="ASJ54386.1"/>
    <property type="molecule type" value="Genomic_DNA"/>
</dbReference>
<reference evidence="1 2" key="1">
    <citation type="submission" date="2016-11" db="EMBL/GenBank/DDBJ databases">
        <authorList>
            <person name="Jaros S."/>
            <person name="Januszkiewicz K."/>
            <person name="Wedrychowicz H."/>
        </authorList>
    </citation>
    <scope>NUCLEOTIDE SEQUENCE [LARGE SCALE GENOMIC DNA]</scope>
    <source>
        <strain evidence="1 2">NF2</strain>
    </source>
</reference>
<organism evidence="1 2">
    <name type="scientific">Brevibacillus formosus</name>
    <dbReference type="NCBI Taxonomy" id="54913"/>
    <lineage>
        <taxon>Bacteria</taxon>
        <taxon>Bacillati</taxon>
        <taxon>Bacillota</taxon>
        <taxon>Bacilli</taxon>
        <taxon>Bacillales</taxon>
        <taxon>Paenibacillaceae</taxon>
        <taxon>Brevibacillus</taxon>
    </lineage>
</organism>
<protein>
    <submittedName>
        <fullName evidence="1">Uncharacterized protein</fullName>
    </submittedName>
</protein>
<accession>A0A220MH28</accession>
<proteinExistence type="predicted"/>
<dbReference type="KEGG" id="bfm:BP422_12960"/>